<dbReference type="NCBIfam" id="TIGR02145">
    <property type="entry name" value="Fib_succ_major"/>
    <property type="match status" value="1"/>
</dbReference>
<dbReference type="AlphaFoldDB" id="A0A212JPZ3"/>
<keyword evidence="2" id="KW-0472">Membrane</keyword>
<evidence type="ECO:0000259" key="3">
    <source>
        <dbReference type="Pfam" id="PF09603"/>
    </source>
</evidence>
<protein>
    <recommendedName>
        <fullName evidence="3">Fibrobacter succinogenes major paralogous domain-containing protein</fullName>
    </recommendedName>
</protein>
<evidence type="ECO:0000313" key="4">
    <source>
        <dbReference type="EMBL" id="SBW01513.1"/>
    </source>
</evidence>
<dbReference type="EMBL" id="FLUM01000003">
    <property type="protein sequence ID" value="SBW01513.1"/>
    <property type="molecule type" value="Genomic_DNA"/>
</dbReference>
<feature type="transmembrane region" description="Helical" evidence="2">
    <location>
        <begin position="73"/>
        <end position="93"/>
    </location>
</feature>
<evidence type="ECO:0000256" key="2">
    <source>
        <dbReference type="SAM" id="Phobius"/>
    </source>
</evidence>
<reference evidence="4" key="1">
    <citation type="submission" date="2016-04" db="EMBL/GenBank/DDBJ databases">
        <authorList>
            <person name="Evans L.H."/>
            <person name="Alamgir A."/>
            <person name="Owens N."/>
            <person name="Weber N.D."/>
            <person name="Virtaneva K."/>
            <person name="Barbian K."/>
            <person name="Babar A."/>
            <person name="Rosenke K."/>
        </authorList>
    </citation>
    <scope>NUCLEOTIDE SEQUENCE</scope>
    <source>
        <strain evidence="4">86-1</strain>
    </source>
</reference>
<sequence>MLHGQINATYNHIFSPDYLGDSIICLHSLPNCLRKRALEFFMGGNKVSLSIYLSIKRLTTKQTYKIIKPMKKILTYGFMCLCIVAPSFVSAQVTIGSDKDPNLGALLDLKEDESTNIKTSVKGLGLPRVELKDLNSLTMGTNIIADNPAGTWAAHTGLTVYSISNGCVDGKIMYPGVYTWNGEEWMAIWRKKEIQEKKDVRTIIDNGTTVVGGRTVGTFTMSYDNGIDHIENKTYYYAEFGEAGIWMTQNLATRVTSDGNVLKNKSKMVEIDLTPNVVYTYPISSTIAGSSGTYDMNIAAGKEVGLLYNWDTAVGSDNCNRGVNQGQSSNFGEPIGENEIETTEPNGRVQGICPSGWHLPSDREWNELEKYLVENAASLTQSPVTANGSWTPGDETAMNQGTNIATVMKSKTLVELSSSTLSYANSKKAQEGGFDVYITGDVYDNQSSLYGKNTYFWTASIFNPTTGAAWMRGIFYDQAKITRYNAIGKYRLYSVRCKKN</sequence>
<keyword evidence="2" id="KW-1133">Transmembrane helix</keyword>
<keyword evidence="2" id="KW-0812">Transmembrane</keyword>
<feature type="region of interest" description="Disordered" evidence="1">
    <location>
        <begin position="327"/>
        <end position="348"/>
    </location>
</feature>
<proteinExistence type="predicted"/>
<gene>
    <name evidence="4" type="ORF">KL86DYS1_30002</name>
</gene>
<dbReference type="InterPro" id="IPR011871">
    <property type="entry name" value="Fib_succ_major"/>
</dbReference>
<evidence type="ECO:0000256" key="1">
    <source>
        <dbReference type="SAM" id="MobiDB-lite"/>
    </source>
</evidence>
<organism evidence="4">
    <name type="scientific">uncultured Dysgonomonas sp</name>
    <dbReference type="NCBI Taxonomy" id="206096"/>
    <lineage>
        <taxon>Bacteria</taxon>
        <taxon>Pseudomonadati</taxon>
        <taxon>Bacteroidota</taxon>
        <taxon>Bacteroidia</taxon>
        <taxon>Bacteroidales</taxon>
        <taxon>Dysgonomonadaceae</taxon>
        <taxon>Dysgonomonas</taxon>
        <taxon>environmental samples</taxon>
    </lineage>
</organism>
<dbReference type="Pfam" id="PF09603">
    <property type="entry name" value="Fib_succ_major"/>
    <property type="match status" value="1"/>
</dbReference>
<accession>A0A212JPZ3</accession>
<name>A0A212JPZ3_9BACT</name>
<feature type="domain" description="Fibrobacter succinogenes major paralogous" evidence="3">
    <location>
        <begin position="245"/>
        <end position="497"/>
    </location>
</feature>